<dbReference type="AlphaFoldDB" id="J8Z0I7"/>
<name>J8Z0I7_BACCE</name>
<organism evidence="2 3">
    <name type="scientific">Bacillus cereus HuA2-1</name>
    <dbReference type="NCBI Taxonomy" id="1053201"/>
    <lineage>
        <taxon>Bacteria</taxon>
        <taxon>Bacillati</taxon>
        <taxon>Bacillota</taxon>
        <taxon>Bacilli</taxon>
        <taxon>Bacillales</taxon>
        <taxon>Bacillaceae</taxon>
        <taxon>Bacillus</taxon>
        <taxon>Bacillus cereus group</taxon>
    </lineage>
</organism>
<dbReference type="PATRIC" id="fig|1053201.3.peg.407"/>
<feature type="transmembrane region" description="Helical" evidence="1">
    <location>
        <begin position="20"/>
        <end position="39"/>
    </location>
</feature>
<keyword evidence="1" id="KW-0812">Transmembrane</keyword>
<dbReference type="Proteomes" id="UP000004136">
    <property type="component" value="Unassembled WGS sequence"/>
</dbReference>
<accession>J8Z0I7</accession>
<evidence type="ECO:0000313" key="3">
    <source>
        <dbReference type="Proteomes" id="UP000004136"/>
    </source>
</evidence>
<dbReference type="EMBL" id="AHDV01000005">
    <property type="protein sequence ID" value="EJV88813.1"/>
    <property type="molecule type" value="Genomic_DNA"/>
</dbReference>
<comment type="caution">
    <text evidence="2">The sequence shown here is derived from an EMBL/GenBank/DDBJ whole genome shotgun (WGS) entry which is preliminary data.</text>
</comment>
<evidence type="ECO:0000313" key="2">
    <source>
        <dbReference type="EMBL" id="EJV88813.1"/>
    </source>
</evidence>
<gene>
    <name evidence="2" type="ORF">IG3_00397</name>
</gene>
<sequence>MYLEQNDGINQEVLRAGPLLPAVFVGIGIIALRMVIVSGGKVAQNYLKKAVKNYIGQYKISFPNTTNQLILVQNKKNNARLFSVDKHNVKLVHKTTGKGYNGAFNVWHFHKDTGHHYVLCSSLPQGYKVQYGACF</sequence>
<keyword evidence="1" id="KW-1133">Transmembrane helix</keyword>
<protein>
    <submittedName>
        <fullName evidence="2">Uncharacterized protein</fullName>
    </submittedName>
</protein>
<dbReference type="OrthoDB" id="9993420at2"/>
<reference evidence="2 3" key="1">
    <citation type="submission" date="2012-04" db="EMBL/GenBank/DDBJ databases">
        <title>The Genome Sequence of Bacillus cereus HuA2-1.</title>
        <authorList>
            <consortium name="The Broad Institute Genome Sequencing Platform"/>
            <consortium name="The Broad Institute Genome Sequencing Center for Infectious Disease"/>
            <person name="Feldgarden M."/>
            <person name="Van der Auwera G.A."/>
            <person name="Mahillon J."/>
            <person name="Duprez V."/>
            <person name="Timmery S."/>
            <person name="Mattelet C."/>
            <person name="Dierick K."/>
            <person name="Sun M."/>
            <person name="Yu Z."/>
            <person name="Zhu L."/>
            <person name="Hu X."/>
            <person name="Shank E.B."/>
            <person name="Swiecicka I."/>
            <person name="Hansen B.M."/>
            <person name="Andrup L."/>
            <person name="Young S.K."/>
            <person name="Zeng Q."/>
            <person name="Gargeya S."/>
            <person name="Fitzgerald M."/>
            <person name="Haas B."/>
            <person name="Abouelleil A."/>
            <person name="Alvarado L."/>
            <person name="Arachchi H.M."/>
            <person name="Berlin A."/>
            <person name="Chapman S.B."/>
            <person name="Goldberg J."/>
            <person name="Griggs A."/>
            <person name="Gujja S."/>
            <person name="Hansen M."/>
            <person name="Howarth C."/>
            <person name="Imamovic A."/>
            <person name="Larimer J."/>
            <person name="McCowen C."/>
            <person name="Montmayeur A."/>
            <person name="Murphy C."/>
            <person name="Neiman D."/>
            <person name="Pearson M."/>
            <person name="Priest M."/>
            <person name="Roberts A."/>
            <person name="Saif S."/>
            <person name="Shea T."/>
            <person name="Sisk P."/>
            <person name="Sykes S."/>
            <person name="Wortman J."/>
            <person name="Nusbaum C."/>
            <person name="Birren B."/>
        </authorList>
    </citation>
    <scope>NUCLEOTIDE SEQUENCE [LARGE SCALE GENOMIC DNA]</scope>
    <source>
        <strain evidence="2 3">HuA2-1</strain>
    </source>
</reference>
<dbReference type="HOGENOM" id="CLU_1881546_0_0_9"/>
<proteinExistence type="predicted"/>
<dbReference type="RefSeq" id="WP_002134728.1">
    <property type="nucleotide sequence ID" value="NZ_JH804672.1"/>
</dbReference>
<keyword evidence="1" id="KW-0472">Membrane</keyword>
<evidence type="ECO:0000256" key="1">
    <source>
        <dbReference type="SAM" id="Phobius"/>
    </source>
</evidence>